<dbReference type="Pfam" id="PF00550">
    <property type="entry name" value="PP-binding"/>
    <property type="match status" value="1"/>
</dbReference>
<dbReference type="Pfam" id="PF00155">
    <property type="entry name" value="Aminotran_1_2"/>
    <property type="match status" value="1"/>
</dbReference>
<evidence type="ECO:0000313" key="7">
    <source>
        <dbReference type="Proteomes" id="UP000255297"/>
    </source>
</evidence>
<keyword evidence="7" id="KW-1185">Reference proteome</keyword>
<dbReference type="EMBL" id="UGPB01000001">
    <property type="protein sequence ID" value="STY31283.1"/>
    <property type="molecule type" value="Genomic_DNA"/>
</dbReference>
<organism evidence="6 7">
    <name type="scientific">Legionella wadsworthii</name>
    <dbReference type="NCBI Taxonomy" id="28088"/>
    <lineage>
        <taxon>Bacteria</taxon>
        <taxon>Pseudomonadati</taxon>
        <taxon>Pseudomonadota</taxon>
        <taxon>Gammaproteobacteria</taxon>
        <taxon>Legionellales</taxon>
        <taxon>Legionellaceae</taxon>
        <taxon>Legionella</taxon>
    </lineage>
</organism>
<keyword evidence="2 6" id="KW-0808">Transferase</keyword>
<reference evidence="6 7" key="1">
    <citation type="submission" date="2018-06" db="EMBL/GenBank/DDBJ databases">
        <authorList>
            <consortium name="Pathogen Informatics"/>
            <person name="Doyle S."/>
        </authorList>
    </citation>
    <scope>NUCLEOTIDE SEQUENCE [LARGE SCALE GENOMIC DNA]</scope>
    <source>
        <strain evidence="6 7">NCTC11532</strain>
    </source>
</reference>
<dbReference type="InterPro" id="IPR015424">
    <property type="entry name" value="PyrdxlP-dep_Trfase"/>
</dbReference>
<dbReference type="EC" id="2.3.1.47" evidence="6"/>
<dbReference type="InterPro" id="IPR009081">
    <property type="entry name" value="PP-bd_ACP"/>
</dbReference>
<dbReference type="Gene3D" id="3.90.1150.10">
    <property type="entry name" value="Aspartate Aminotransferase, domain 1"/>
    <property type="match status" value="1"/>
</dbReference>
<dbReference type="InterPro" id="IPR015421">
    <property type="entry name" value="PyrdxlP-dep_Trfase_major"/>
</dbReference>
<dbReference type="InterPro" id="IPR004839">
    <property type="entry name" value="Aminotransferase_I/II_large"/>
</dbReference>
<gene>
    <name evidence="6" type="primary">bioF_3</name>
    <name evidence="6" type="ORF">NCTC11532_02824</name>
</gene>
<keyword evidence="6" id="KW-0012">Acyltransferase</keyword>
<dbReference type="AlphaFoldDB" id="A0A378LV32"/>
<sequence length="506" mass="57085">MKGEKAKSIPLEHIEHWLIKQIGHVLNQKPEHIDPNKSLYTFGFDSLHIQELFAEIQKVFLIKLDDYFTLDEENIKETAVIIQELIKTQQVSPILESAHLKNHKSKIKLSAANEQSTDLNHYKPYLEFKKTKENLPNIFFDKQEAASTDTCIINGNKMINFTSYNYLGLSTHPQVIKEAIRVMRQYGTSVSASRLVSGEKNLHAELESEIASLIGTEDALVFTTGHATNVNTIAHLYGPDDLIIHDELAHNSLILGAQYSGATRLNFAHNDWRSLDRLLEENRHSYQRALVIIEGIYSMDGDIPDLPELIQIKKKHNAWLMVDEAHSIGVLGEKGGGIREHFHINPNDVDIWMGTLSKAFSSCGGYIAGSAELIEYLKYTCPGFVYSVGMAPPLAGAALAAIRLLKQEPERVRRLRQLCTFARELALDYGFNIGLNDHTPVLPIIIGDSMQCISISRRCFLQQVNIKPIIYPAVPEDLARLRLFITAAHKKNQIKKTFKILSRIIC</sequence>
<dbReference type="CDD" id="cd06454">
    <property type="entry name" value="KBL_like"/>
    <property type="match status" value="1"/>
</dbReference>
<dbReference type="RefSeq" id="WP_031566310.1">
    <property type="nucleotide sequence ID" value="NZ_CAAAIS010000016.1"/>
</dbReference>
<dbReference type="InterPro" id="IPR050087">
    <property type="entry name" value="AON_synthase_class-II"/>
</dbReference>
<dbReference type="InterPro" id="IPR036736">
    <property type="entry name" value="ACP-like_sf"/>
</dbReference>
<comment type="cofactor">
    <cofactor evidence="1 4">
        <name>pyridoxal 5'-phosphate</name>
        <dbReference type="ChEBI" id="CHEBI:597326"/>
    </cofactor>
</comment>
<evidence type="ECO:0000256" key="3">
    <source>
        <dbReference type="ARBA" id="ARBA00022898"/>
    </source>
</evidence>
<dbReference type="PROSITE" id="PS00599">
    <property type="entry name" value="AA_TRANSFER_CLASS_2"/>
    <property type="match status" value="1"/>
</dbReference>
<dbReference type="Proteomes" id="UP000255297">
    <property type="component" value="Unassembled WGS sequence"/>
</dbReference>
<dbReference type="Gene3D" id="3.40.640.10">
    <property type="entry name" value="Type I PLP-dependent aspartate aminotransferase-like (Major domain)"/>
    <property type="match status" value="1"/>
</dbReference>
<evidence type="ECO:0000256" key="1">
    <source>
        <dbReference type="ARBA" id="ARBA00001933"/>
    </source>
</evidence>
<dbReference type="PROSITE" id="PS50075">
    <property type="entry name" value="CARRIER"/>
    <property type="match status" value="1"/>
</dbReference>
<protein>
    <submittedName>
        <fullName evidence="6">Aminotransferase</fullName>
        <ecNumber evidence="6">2.3.1.47</ecNumber>
    </submittedName>
</protein>
<name>A0A378LV32_9GAMM</name>
<dbReference type="GO" id="GO:0008710">
    <property type="term" value="F:8-amino-7-oxononanoate synthase activity"/>
    <property type="evidence" value="ECO:0007669"/>
    <property type="project" value="UniProtKB-EC"/>
</dbReference>
<dbReference type="SUPFAM" id="SSF47336">
    <property type="entry name" value="ACP-like"/>
    <property type="match status" value="1"/>
</dbReference>
<dbReference type="PANTHER" id="PTHR13693:SF3">
    <property type="entry name" value="LD36009P"/>
    <property type="match status" value="1"/>
</dbReference>
<proteinExistence type="inferred from homology"/>
<feature type="domain" description="Carrier" evidence="5">
    <location>
        <begin position="9"/>
        <end position="86"/>
    </location>
</feature>
<evidence type="ECO:0000256" key="2">
    <source>
        <dbReference type="ARBA" id="ARBA00022679"/>
    </source>
</evidence>
<accession>A0A378LV32</accession>
<evidence type="ECO:0000256" key="4">
    <source>
        <dbReference type="RuleBase" id="RU003693"/>
    </source>
</evidence>
<dbReference type="InterPro" id="IPR015422">
    <property type="entry name" value="PyrdxlP-dep_Trfase_small"/>
</dbReference>
<dbReference type="GO" id="GO:0030170">
    <property type="term" value="F:pyridoxal phosphate binding"/>
    <property type="evidence" value="ECO:0007669"/>
    <property type="project" value="InterPro"/>
</dbReference>
<evidence type="ECO:0000259" key="5">
    <source>
        <dbReference type="PROSITE" id="PS50075"/>
    </source>
</evidence>
<evidence type="ECO:0000313" key="6">
    <source>
        <dbReference type="EMBL" id="STY31283.1"/>
    </source>
</evidence>
<dbReference type="Gene3D" id="1.10.1200.10">
    <property type="entry name" value="ACP-like"/>
    <property type="match status" value="1"/>
</dbReference>
<keyword evidence="6" id="KW-0032">Aminotransferase</keyword>
<dbReference type="OrthoDB" id="9807157at2"/>
<dbReference type="GO" id="GO:0008483">
    <property type="term" value="F:transaminase activity"/>
    <property type="evidence" value="ECO:0007669"/>
    <property type="project" value="UniProtKB-KW"/>
</dbReference>
<comment type="similarity">
    <text evidence="4">Belongs to the class-II pyridoxal-phosphate-dependent aminotransferase family.</text>
</comment>
<dbReference type="InterPro" id="IPR001917">
    <property type="entry name" value="Aminotrans_II_pyridoxalP_BS"/>
</dbReference>
<dbReference type="SUPFAM" id="SSF53383">
    <property type="entry name" value="PLP-dependent transferases"/>
    <property type="match status" value="1"/>
</dbReference>
<dbReference type="STRING" id="1122170.GCA_000701265_01288"/>
<dbReference type="PANTHER" id="PTHR13693">
    <property type="entry name" value="CLASS II AMINOTRANSFERASE/8-AMINO-7-OXONONANOATE SYNTHASE"/>
    <property type="match status" value="1"/>
</dbReference>
<keyword evidence="3 4" id="KW-0663">Pyridoxal phosphate</keyword>